<dbReference type="InterPro" id="IPR029044">
    <property type="entry name" value="Nucleotide-diphossugar_trans"/>
</dbReference>
<protein>
    <submittedName>
        <fullName evidence="1">Glycosyltransferase family 2 protein</fullName>
        <ecNumber evidence="1">2.4.-.-</ecNumber>
    </submittedName>
</protein>
<dbReference type="GO" id="GO:0016757">
    <property type="term" value="F:glycosyltransferase activity"/>
    <property type="evidence" value="ECO:0007669"/>
    <property type="project" value="UniProtKB-KW"/>
</dbReference>
<dbReference type="RefSeq" id="WP_379015254.1">
    <property type="nucleotide sequence ID" value="NZ_JBHSDC010000029.1"/>
</dbReference>
<evidence type="ECO:0000313" key="1">
    <source>
        <dbReference type="EMBL" id="MFC4233118.1"/>
    </source>
</evidence>
<gene>
    <name evidence="1" type="ORF">ACFOW1_14545</name>
</gene>
<dbReference type="PANTHER" id="PTHR43179">
    <property type="entry name" value="RHAMNOSYLTRANSFERASE WBBL"/>
    <property type="match status" value="1"/>
</dbReference>
<dbReference type="PANTHER" id="PTHR43179:SF10">
    <property type="entry name" value="GLYCOSYL TRANSFERASE"/>
    <property type="match status" value="1"/>
</dbReference>
<dbReference type="Gene3D" id="3.90.550.10">
    <property type="entry name" value="Spore Coat Polysaccharide Biosynthesis Protein SpsA, Chain A"/>
    <property type="match status" value="1"/>
</dbReference>
<sequence>MKKITISCSIVLYKNDKSIQATIKCVLSSNIPVFLYLIDNSSKDNLRIDLGQFINLPNVKYIFNGKNIGFGAAHNIALKEVVKFSDYHIVLNPDVLFDENVFKDIFEYAKTDRNIGLIMPKVLNPDRTIQYLCKLLPTPSDLLIRRIPFFSKFFRQDNFELRFTCYNKIMEVPFLSGCFMFLQTECLQKVGYFDENFFMYAEDIDFCRRIHKKYKTIFYPEISVVHGYAKGSYKNIKLFIIHFISIIKYFNKWGWFVDKERETINARTLQKLLNN</sequence>
<accession>A0ABV8PZ18</accession>
<dbReference type="SUPFAM" id="SSF53448">
    <property type="entry name" value="Nucleotide-diphospho-sugar transferases"/>
    <property type="match status" value="1"/>
</dbReference>
<comment type="caution">
    <text evidence="1">The sequence shown here is derived from an EMBL/GenBank/DDBJ whole genome shotgun (WGS) entry which is preliminary data.</text>
</comment>
<reference evidence="2" key="1">
    <citation type="journal article" date="2019" name="Int. J. Syst. Evol. Microbiol.">
        <title>The Global Catalogue of Microorganisms (GCM) 10K type strain sequencing project: providing services to taxonomists for standard genome sequencing and annotation.</title>
        <authorList>
            <consortium name="The Broad Institute Genomics Platform"/>
            <consortium name="The Broad Institute Genome Sequencing Center for Infectious Disease"/>
            <person name="Wu L."/>
            <person name="Ma J."/>
        </authorList>
    </citation>
    <scope>NUCLEOTIDE SEQUENCE [LARGE SCALE GENOMIC DNA]</scope>
    <source>
        <strain evidence="2">CECT 8010</strain>
    </source>
</reference>
<keyword evidence="1" id="KW-0328">Glycosyltransferase</keyword>
<dbReference type="EMBL" id="JBHSDC010000029">
    <property type="protein sequence ID" value="MFC4233118.1"/>
    <property type="molecule type" value="Genomic_DNA"/>
</dbReference>
<dbReference type="Pfam" id="PF13641">
    <property type="entry name" value="Glyco_tranf_2_3"/>
    <property type="match status" value="1"/>
</dbReference>
<keyword evidence="1" id="KW-0808">Transferase</keyword>
<keyword evidence="2" id="KW-1185">Reference proteome</keyword>
<organism evidence="1 2">
    <name type="scientific">Parasediminibacterium paludis</name>
    <dbReference type="NCBI Taxonomy" id="908966"/>
    <lineage>
        <taxon>Bacteria</taxon>
        <taxon>Pseudomonadati</taxon>
        <taxon>Bacteroidota</taxon>
        <taxon>Chitinophagia</taxon>
        <taxon>Chitinophagales</taxon>
        <taxon>Chitinophagaceae</taxon>
        <taxon>Parasediminibacterium</taxon>
    </lineage>
</organism>
<dbReference type="EC" id="2.4.-.-" evidence="1"/>
<evidence type="ECO:0000313" key="2">
    <source>
        <dbReference type="Proteomes" id="UP001595906"/>
    </source>
</evidence>
<dbReference type="Proteomes" id="UP001595906">
    <property type="component" value="Unassembled WGS sequence"/>
</dbReference>
<proteinExistence type="predicted"/>
<dbReference type="CDD" id="cd04186">
    <property type="entry name" value="GT_2_like_c"/>
    <property type="match status" value="1"/>
</dbReference>
<name>A0ABV8PZ18_9BACT</name>